<accession>A0A0V0J9W2</accession>
<keyword evidence="1" id="KW-1133">Transmembrane helix</keyword>
<reference evidence="2" key="1">
    <citation type="submission" date="2016-01" db="EMBL/GenBank/DDBJ databases">
        <title>Reference transcriptome for the parasite Schistocephalus solidus: insights into the molecular evolution of parasitism.</title>
        <authorList>
            <person name="Hebert F.O."/>
            <person name="Grambauer S."/>
            <person name="Barber I."/>
            <person name="Landry C.R."/>
            <person name="Aubin-Horth N."/>
        </authorList>
    </citation>
    <scope>NUCLEOTIDE SEQUENCE</scope>
</reference>
<dbReference type="EMBL" id="GEEE01000781">
    <property type="protein sequence ID" value="JAP62444.1"/>
    <property type="molecule type" value="Transcribed_RNA"/>
</dbReference>
<organism evidence="2">
    <name type="scientific">Schistocephalus solidus</name>
    <name type="common">Tapeworm</name>
    <dbReference type="NCBI Taxonomy" id="70667"/>
    <lineage>
        <taxon>Eukaryota</taxon>
        <taxon>Metazoa</taxon>
        <taxon>Spiralia</taxon>
        <taxon>Lophotrochozoa</taxon>
        <taxon>Platyhelminthes</taxon>
        <taxon>Cestoda</taxon>
        <taxon>Eucestoda</taxon>
        <taxon>Diphyllobothriidea</taxon>
        <taxon>Diphyllobothriidae</taxon>
        <taxon>Schistocephalus</taxon>
    </lineage>
</organism>
<gene>
    <name evidence="2" type="ORF">TR168286</name>
</gene>
<keyword evidence="1" id="KW-0472">Membrane</keyword>
<sequence length="100" mass="11021">MASANTQLAKVAVTQPATQIPVTLPSVTDHVYQTLQPPKPVHSTSVARKGSPALRCVVLTFPLPFYPFHHAFYYSYLPFLNLIPIFVNISSPVPAVLSFR</sequence>
<protein>
    <submittedName>
        <fullName evidence="2">Uncharacterized protein</fullName>
    </submittedName>
</protein>
<evidence type="ECO:0000313" key="2">
    <source>
        <dbReference type="EMBL" id="JAP62444.1"/>
    </source>
</evidence>
<dbReference type="AlphaFoldDB" id="A0A0V0J9W2"/>
<proteinExistence type="predicted"/>
<evidence type="ECO:0000256" key="1">
    <source>
        <dbReference type="SAM" id="Phobius"/>
    </source>
</evidence>
<name>A0A0V0J9W2_SCHSO</name>
<feature type="transmembrane region" description="Helical" evidence="1">
    <location>
        <begin position="73"/>
        <end position="97"/>
    </location>
</feature>
<keyword evidence="1" id="KW-0812">Transmembrane</keyword>